<accession>A0A4C1UEV3</accession>
<keyword evidence="3" id="KW-1185">Reference proteome</keyword>
<feature type="transmembrane region" description="Helical" evidence="1">
    <location>
        <begin position="66"/>
        <end position="88"/>
    </location>
</feature>
<evidence type="ECO:0000256" key="1">
    <source>
        <dbReference type="SAM" id="Phobius"/>
    </source>
</evidence>
<dbReference type="AlphaFoldDB" id="A0A4C1UEV3"/>
<dbReference type="Proteomes" id="UP000299102">
    <property type="component" value="Unassembled WGS sequence"/>
</dbReference>
<evidence type="ECO:0000313" key="3">
    <source>
        <dbReference type="Proteomes" id="UP000299102"/>
    </source>
</evidence>
<keyword evidence="1" id="KW-1133">Transmembrane helix</keyword>
<dbReference type="EMBL" id="BGZK01000168">
    <property type="protein sequence ID" value="GBP24975.1"/>
    <property type="molecule type" value="Genomic_DNA"/>
</dbReference>
<reference evidence="2 3" key="1">
    <citation type="journal article" date="2019" name="Commun. Biol.">
        <title>The bagworm genome reveals a unique fibroin gene that provides high tensile strength.</title>
        <authorList>
            <person name="Kono N."/>
            <person name="Nakamura H."/>
            <person name="Ohtoshi R."/>
            <person name="Tomita M."/>
            <person name="Numata K."/>
            <person name="Arakawa K."/>
        </authorList>
    </citation>
    <scope>NUCLEOTIDE SEQUENCE [LARGE SCALE GENOMIC DNA]</scope>
</reference>
<keyword evidence="1" id="KW-0812">Transmembrane</keyword>
<keyword evidence="1" id="KW-0472">Membrane</keyword>
<name>A0A4C1UEV3_EUMVA</name>
<sequence length="115" mass="12075">MPAARAPGAPANAISLIENYFRPPPPKIGPRPGRHTKNFTIFPRLGFKSFLAAGSPPAARAQRHGYTTAVSVGITGCLAMSFALSIIYPSPLPLWDTAPPQSLSVVGGPRITKLG</sequence>
<comment type="caution">
    <text evidence="2">The sequence shown here is derived from an EMBL/GenBank/DDBJ whole genome shotgun (WGS) entry which is preliminary data.</text>
</comment>
<organism evidence="2 3">
    <name type="scientific">Eumeta variegata</name>
    <name type="common">Bagworm moth</name>
    <name type="synonym">Eumeta japonica</name>
    <dbReference type="NCBI Taxonomy" id="151549"/>
    <lineage>
        <taxon>Eukaryota</taxon>
        <taxon>Metazoa</taxon>
        <taxon>Ecdysozoa</taxon>
        <taxon>Arthropoda</taxon>
        <taxon>Hexapoda</taxon>
        <taxon>Insecta</taxon>
        <taxon>Pterygota</taxon>
        <taxon>Neoptera</taxon>
        <taxon>Endopterygota</taxon>
        <taxon>Lepidoptera</taxon>
        <taxon>Glossata</taxon>
        <taxon>Ditrysia</taxon>
        <taxon>Tineoidea</taxon>
        <taxon>Psychidae</taxon>
        <taxon>Oiketicinae</taxon>
        <taxon>Eumeta</taxon>
    </lineage>
</organism>
<protein>
    <submittedName>
        <fullName evidence="2">Uncharacterized protein</fullName>
    </submittedName>
</protein>
<gene>
    <name evidence="2" type="ORF">EVAR_94269_1</name>
</gene>
<proteinExistence type="predicted"/>
<evidence type="ECO:0000313" key="2">
    <source>
        <dbReference type="EMBL" id="GBP24975.1"/>
    </source>
</evidence>